<dbReference type="SUPFAM" id="SSF52540">
    <property type="entry name" value="P-loop containing nucleoside triphosphate hydrolases"/>
    <property type="match status" value="1"/>
</dbReference>
<reference evidence="5" key="2">
    <citation type="journal article" date="2023" name="Food Microbiol.">
        <title>Evaluation of the fermentation potential of lactic acid bacteria isolated from herbs, fruits and vegetables as starter cultures in nut-based milk alternatives.</title>
        <authorList>
            <person name="Huang W."/>
            <person name="Dong A."/>
            <person name="Pham H.T."/>
            <person name="Zhou C."/>
            <person name="Huo Z."/>
            <person name="Watjen A.P."/>
            <person name="Prakash S."/>
            <person name="Bang-Berthelsen C.H."/>
            <person name="Turner M.S."/>
        </authorList>
    </citation>
    <scope>NUCLEOTIDE SEQUENCE</scope>
    <source>
        <strain evidence="5">54</strain>
    </source>
</reference>
<dbReference type="EMBL" id="JAOWLV010000007">
    <property type="protein sequence ID" value="MDG4977325.1"/>
    <property type="molecule type" value="Genomic_DNA"/>
</dbReference>
<dbReference type="PANTHER" id="PTHR42939">
    <property type="entry name" value="ABC TRANSPORTER ATP-BINDING PROTEIN ALBC-RELATED"/>
    <property type="match status" value="1"/>
</dbReference>
<evidence type="ECO:0000256" key="2">
    <source>
        <dbReference type="ARBA" id="ARBA00022741"/>
    </source>
</evidence>
<dbReference type="Pfam" id="PF00005">
    <property type="entry name" value="ABC_tran"/>
    <property type="match status" value="1"/>
</dbReference>
<protein>
    <submittedName>
        <fullName evidence="5">ABC transporter ATP-binding protein</fullName>
    </submittedName>
</protein>
<dbReference type="InterPro" id="IPR027417">
    <property type="entry name" value="P-loop_NTPase"/>
</dbReference>
<dbReference type="InterPro" id="IPR003593">
    <property type="entry name" value="AAA+_ATPase"/>
</dbReference>
<feature type="domain" description="ABC transporter" evidence="4">
    <location>
        <begin position="4"/>
        <end position="216"/>
    </location>
</feature>
<name>A0AAP4DUU8_9LACT</name>
<evidence type="ECO:0000259" key="4">
    <source>
        <dbReference type="PROSITE" id="PS50893"/>
    </source>
</evidence>
<comment type="caution">
    <text evidence="5">The sequence shown here is derived from an EMBL/GenBank/DDBJ whole genome shotgun (WGS) entry which is preliminary data.</text>
</comment>
<evidence type="ECO:0000313" key="6">
    <source>
        <dbReference type="Proteomes" id="UP001152598"/>
    </source>
</evidence>
<evidence type="ECO:0000313" key="5">
    <source>
        <dbReference type="EMBL" id="MDG4977325.1"/>
    </source>
</evidence>
<keyword evidence="1" id="KW-0813">Transport</keyword>
<organism evidence="5 6">
    <name type="scientific">Lactococcus lactis</name>
    <dbReference type="NCBI Taxonomy" id="1358"/>
    <lineage>
        <taxon>Bacteria</taxon>
        <taxon>Bacillati</taxon>
        <taxon>Bacillota</taxon>
        <taxon>Bacilli</taxon>
        <taxon>Lactobacillales</taxon>
        <taxon>Streptococcaceae</taxon>
        <taxon>Lactococcus</taxon>
    </lineage>
</organism>
<evidence type="ECO:0000256" key="1">
    <source>
        <dbReference type="ARBA" id="ARBA00022448"/>
    </source>
</evidence>
<dbReference type="InterPro" id="IPR051782">
    <property type="entry name" value="ABC_Transporter_VariousFunc"/>
</dbReference>
<dbReference type="AlphaFoldDB" id="A0AAP4DUU8"/>
<accession>A0AAP4DUU8</accession>
<dbReference type="InterPro" id="IPR003439">
    <property type="entry name" value="ABC_transporter-like_ATP-bd"/>
</dbReference>
<gene>
    <name evidence="5" type="ORF">OGZ50_11350</name>
</gene>
<reference evidence="5" key="1">
    <citation type="submission" date="2022-10" db="EMBL/GenBank/DDBJ databases">
        <authorList>
            <person name="Turner M.S."/>
            <person name="Huang W."/>
        </authorList>
    </citation>
    <scope>NUCLEOTIDE SEQUENCE</scope>
    <source>
        <strain evidence="5">54</strain>
    </source>
</reference>
<dbReference type="SMART" id="SM00382">
    <property type="entry name" value="AAA"/>
    <property type="match status" value="1"/>
</dbReference>
<dbReference type="PROSITE" id="PS00211">
    <property type="entry name" value="ABC_TRANSPORTER_1"/>
    <property type="match status" value="1"/>
</dbReference>
<dbReference type="Proteomes" id="UP001152598">
    <property type="component" value="Unassembled WGS sequence"/>
</dbReference>
<evidence type="ECO:0000256" key="3">
    <source>
        <dbReference type="ARBA" id="ARBA00022840"/>
    </source>
</evidence>
<keyword evidence="2" id="KW-0547">Nucleotide-binding</keyword>
<keyword evidence="3 5" id="KW-0067">ATP-binding</keyword>
<dbReference type="RefSeq" id="WP_278228454.1">
    <property type="nucleotide sequence ID" value="NZ_JAOWLV010000007.1"/>
</dbReference>
<dbReference type="PANTHER" id="PTHR42939:SF1">
    <property type="entry name" value="ABC TRANSPORTER ATP-BINDING PROTEIN ALBC-RELATED"/>
    <property type="match status" value="1"/>
</dbReference>
<dbReference type="GO" id="GO:0005524">
    <property type="term" value="F:ATP binding"/>
    <property type="evidence" value="ECO:0007669"/>
    <property type="project" value="UniProtKB-KW"/>
</dbReference>
<sequence>MVYLEVKNLTIQRKKQFILDNVAVSGELGEAIGFVGQNGSGKSMLFKAICGFVTISEGSIKVGENYVGKDIDFPSKTGMLIENPGFISSMSGYKNLYSLSLLTEEVSEEEIINLLKLVGLYEKKDMRVGKYSLGMKQRLGIAQALMGNPDLVILDEPFNGLDNQGIELLIQIIQKLKSENKLVLLTSHRNEDLERVCDKYYQVNLGVFTPIEGDKL</sequence>
<dbReference type="PROSITE" id="PS50893">
    <property type="entry name" value="ABC_TRANSPORTER_2"/>
    <property type="match status" value="1"/>
</dbReference>
<proteinExistence type="predicted"/>
<dbReference type="Gene3D" id="3.40.50.300">
    <property type="entry name" value="P-loop containing nucleotide triphosphate hydrolases"/>
    <property type="match status" value="1"/>
</dbReference>
<dbReference type="InterPro" id="IPR017871">
    <property type="entry name" value="ABC_transporter-like_CS"/>
</dbReference>
<dbReference type="GO" id="GO:0016887">
    <property type="term" value="F:ATP hydrolysis activity"/>
    <property type="evidence" value="ECO:0007669"/>
    <property type="project" value="InterPro"/>
</dbReference>